<dbReference type="Proteomes" id="UP000006049">
    <property type="component" value="Chromosome"/>
</dbReference>
<dbReference type="EMBL" id="CP003280">
    <property type="protein sequence ID" value="AFL80511.1"/>
    <property type="molecule type" value="Genomic_DNA"/>
</dbReference>
<proteinExistence type="predicted"/>
<dbReference type="RefSeq" id="WP_014781769.1">
    <property type="nucleotide sequence ID" value="NC_018013.1"/>
</dbReference>
<reference evidence="1 2" key="1">
    <citation type="submission" date="2012-06" db="EMBL/GenBank/DDBJ databases">
        <title>The complete genome of Aequorivita sublithincola DSM 14238.</title>
        <authorList>
            <consortium name="US DOE Joint Genome Institute (JGI-PGF)"/>
            <person name="Lucas S."/>
            <person name="Copeland A."/>
            <person name="Lapidus A."/>
            <person name="Goodwin L."/>
            <person name="Pitluck S."/>
            <person name="Peters L."/>
            <person name="Munk A.C.C."/>
            <person name="Kyrpides N."/>
            <person name="Mavromatis K."/>
            <person name="Pagani I."/>
            <person name="Ivanova N."/>
            <person name="Ovchinnikova G."/>
            <person name="Zeytun A."/>
            <person name="Detter J.C."/>
            <person name="Han C."/>
            <person name="Land M."/>
            <person name="Hauser L."/>
            <person name="Markowitz V."/>
            <person name="Cheng J.-F."/>
            <person name="Hugenholtz P."/>
            <person name="Woyke T."/>
            <person name="Wu D."/>
            <person name="Tindall B."/>
            <person name="Faehnrich R."/>
            <person name="Brambilla E."/>
            <person name="Klenk H.-P."/>
            <person name="Eisen J.A."/>
        </authorList>
    </citation>
    <scope>NUCLEOTIDE SEQUENCE [LARGE SCALE GENOMIC DNA]</scope>
    <source>
        <strain evidence="2">DSM 14238 / LMG 21431 / ACAM 643 / 9-3</strain>
    </source>
</reference>
<dbReference type="eggNOG" id="ENOG502ZNCS">
    <property type="taxonomic scope" value="Bacteria"/>
</dbReference>
<dbReference type="HOGENOM" id="CLU_1445686_0_0_10"/>
<accession>I3YU43</accession>
<dbReference type="AlphaFoldDB" id="I3YU43"/>
<keyword evidence="2" id="KW-1185">Reference proteome</keyword>
<organism evidence="1 2">
    <name type="scientific">Aequorivita sublithincola (strain DSM 14238 / LMG 21431 / ACAM 643 / 9-3)</name>
    <dbReference type="NCBI Taxonomy" id="746697"/>
    <lineage>
        <taxon>Bacteria</taxon>
        <taxon>Pseudomonadati</taxon>
        <taxon>Bacteroidota</taxon>
        <taxon>Flavobacteriia</taxon>
        <taxon>Flavobacteriales</taxon>
        <taxon>Flavobacteriaceae</taxon>
        <taxon>Aequorivita</taxon>
    </lineage>
</organism>
<name>I3YU43_AEQSU</name>
<sequence length="182" mass="20733">MRFFIFFLLSFSSFSQTSRDNDSWWSDNYNSVTTMGINGNYDSRFGNDSEDKIQKGVAVEMTTLHGIFLFDYLSLSAGLGIDWNSNRTFWSMPILGDLRIYFHEHGFDNSPFVFLQMGKNVKIGDVFVEGRPVKIGAGITLGEDENLQYVLEIFKKFKEAVFVGETGYYEVTSFGASFGIKF</sequence>
<dbReference type="OrthoDB" id="1428202at2"/>
<gene>
    <name evidence="1" type="ordered locus">Aeqsu_1010</name>
</gene>
<evidence type="ECO:0000313" key="2">
    <source>
        <dbReference type="Proteomes" id="UP000006049"/>
    </source>
</evidence>
<evidence type="ECO:0008006" key="3">
    <source>
        <dbReference type="Google" id="ProtNLM"/>
    </source>
</evidence>
<dbReference type="STRING" id="746697.Aeqsu_1010"/>
<protein>
    <recommendedName>
        <fullName evidence="3">Outer membrane protein beta-barrel domain-containing protein</fullName>
    </recommendedName>
</protein>
<dbReference type="KEGG" id="asl:Aeqsu_1010"/>
<evidence type="ECO:0000313" key="1">
    <source>
        <dbReference type="EMBL" id="AFL80511.1"/>
    </source>
</evidence>